<feature type="repeat" description="TPR" evidence="1">
    <location>
        <begin position="765"/>
        <end position="798"/>
    </location>
</feature>
<dbReference type="InterPro" id="IPR027417">
    <property type="entry name" value="P-loop_NTPase"/>
</dbReference>
<dbReference type="AlphaFoldDB" id="A0A2I2GPK4"/>
<accession>A0A2I2GPK4</accession>
<dbReference type="OrthoDB" id="1658288at2759"/>
<dbReference type="Gene3D" id="1.25.40.10">
    <property type="entry name" value="Tetratricopeptide repeat domain"/>
    <property type="match status" value="2"/>
</dbReference>
<keyword evidence="3" id="KW-1185">Reference proteome</keyword>
<protein>
    <submittedName>
        <fullName evidence="2">Tetratricopeptide repeat domain protein</fullName>
    </submittedName>
</protein>
<dbReference type="SUPFAM" id="SSF52540">
    <property type="entry name" value="P-loop containing nucleoside triphosphate hydrolases"/>
    <property type="match status" value="1"/>
</dbReference>
<dbReference type="GO" id="GO:0009116">
    <property type="term" value="P:nucleoside metabolic process"/>
    <property type="evidence" value="ECO:0007669"/>
    <property type="project" value="InterPro"/>
</dbReference>
<reference evidence="2 3" key="1">
    <citation type="submission" date="2016-12" db="EMBL/GenBank/DDBJ databases">
        <title>The genomes of Aspergillus section Nigri reveals drivers in fungal speciation.</title>
        <authorList>
            <consortium name="DOE Joint Genome Institute"/>
            <person name="Vesth T.C."/>
            <person name="Nybo J."/>
            <person name="Theobald S."/>
            <person name="Brandl J."/>
            <person name="Frisvad J.C."/>
            <person name="Nielsen K.F."/>
            <person name="Lyhne E.K."/>
            <person name="Kogle M.E."/>
            <person name="Kuo A."/>
            <person name="Riley R."/>
            <person name="Clum A."/>
            <person name="Nolan M."/>
            <person name="Lipzen A."/>
            <person name="Salamov A."/>
            <person name="Henrissat B."/>
            <person name="Wiebenga A."/>
            <person name="De Vries R.P."/>
            <person name="Grigoriev I.V."/>
            <person name="Mortensen U.H."/>
            <person name="Andersen M.R."/>
            <person name="Baker S.E."/>
        </authorList>
    </citation>
    <scope>NUCLEOTIDE SEQUENCE [LARGE SCALE GENOMIC DNA]</scope>
    <source>
        <strain evidence="2 3">IBT 23096</strain>
    </source>
</reference>
<dbReference type="GeneID" id="36552974"/>
<sequence>MACPTKLEDCTVVWLCPREVDLRAAIAMLDRASDKIPARARGQNVIYTVGEISCHKVAVVGYYQEQGLAVSGSMAAEVTRDLPNLQFGFLVGIAGGIPSPTRNIQLGDVAVAVPEKDRPGVVGYDLGVAGEDDRFDLKHWQNSTHPLLRSMINIVRARNESRFWRHLCSDNLTEFRRPDGRLVQPKVHYGTILSGNSDIQSKTRRDYLRDRYGGIAVEMEAAGMMTRLPVAVIRGISDFADGVKNDAWQAHAAITAAAYTKELLVRLPGEKKENSPTNCMPEVSQPTPFADQDIRLTQALPEGWAFVGREGEMAFLEKELGFSAQPLLQRCVAGLWGLTGVGKSQLAARFVSQQRSKHPEREIFWISGESQEAFEHSVISMLKVGVHGYASDHANFIELSQEQRTALVNSFFAELNRMDDARWLLVIDGLNANPWRNSSHTASVDIHIFVGRLKRGYVLLTSRRRDLVERYHPNREVKGLSDEDAVALLRTQVDPRLIGRGGLFLPQCYVREKVGLLKGLPLALRLAASNISRYRYTVTDCLEAWTYRGTDSGFLGIDETLSRSMELSFKELELADPVAARILTLFSFLHHRDLWYDLCLGATEDTYPAWLHELAAQNRPFRDFYPLLADLSFIELRFAANGHQLWETHPAIQVVARQRAICNGQDHVYIRCAISLVASYAPRSYEEDFWDTIRRLEPHADLCWSYITQGKWGPDTNLTELESLGSLFRHVGQYGRAEIIYRMVENGLTSLIFQTPSLAAKEFLADVQTNLGLVYTCQRKFDPALRAFEQSLALKRETGGLEPDEAMSIMYNKAVVFMMTDKLEEAEALLCNAAAHFAQSETESLLRKEYNHLCVRIIKDMGELILRRGLTEAAMSLFRDVFDTQRNVLGDTHPTLVSLKLNMGRASTELGQFEAARALLEEVIAIYTEWWGRRHPETMRAIDELAWTLMEEGRYKEAVKGSALSEMQKAGELWEEVLGFYRSIHGDGSDMAGQVSLNLLCLGNAGSADQEMNGGYIPVLNL</sequence>
<dbReference type="Gene3D" id="3.40.50.1580">
    <property type="entry name" value="Nucleoside phosphorylase domain"/>
    <property type="match status" value="1"/>
</dbReference>
<dbReference type="EMBL" id="MSFO01000001">
    <property type="protein sequence ID" value="PLB54793.1"/>
    <property type="molecule type" value="Genomic_DNA"/>
</dbReference>
<dbReference type="SMART" id="SM00028">
    <property type="entry name" value="TPR"/>
    <property type="match status" value="3"/>
</dbReference>
<dbReference type="Gene3D" id="3.40.50.300">
    <property type="entry name" value="P-loop containing nucleotide triphosphate hydrolases"/>
    <property type="match status" value="1"/>
</dbReference>
<dbReference type="GO" id="GO:0003824">
    <property type="term" value="F:catalytic activity"/>
    <property type="evidence" value="ECO:0007669"/>
    <property type="project" value="InterPro"/>
</dbReference>
<dbReference type="PANTHER" id="PTHR46082:SF11">
    <property type="entry name" value="AAA+ ATPASE DOMAIN-CONTAINING PROTEIN-RELATED"/>
    <property type="match status" value="1"/>
</dbReference>
<name>A0A2I2GPK4_9EURO</name>
<dbReference type="InterPro" id="IPR019734">
    <property type="entry name" value="TPR_rpt"/>
</dbReference>
<dbReference type="PRINTS" id="PR00364">
    <property type="entry name" value="DISEASERSIST"/>
</dbReference>
<dbReference type="InterPro" id="IPR035994">
    <property type="entry name" value="Nucleoside_phosphorylase_sf"/>
</dbReference>
<proteinExistence type="predicted"/>
<dbReference type="SUPFAM" id="SSF48452">
    <property type="entry name" value="TPR-like"/>
    <property type="match status" value="1"/>
</dbReference>
<dbReference type="InterPro" id="IPR011990">
    <property type="entry name" value="TPR-like_helical_dom_sf"/>
</dbReference>
<feature type="non-terminal residue" evidence="2">
    <location>
        <position position="1022"/>
    </location>
</feature>
<dbReference type="Pfam" id="PF13374">
    <property type="entry name" value="TPR_10"/>
    <property type="match status" value="1"/>
</dbReference>
<dbReference type="STRING" id="1392250.A0A2I2GPK4"/>
<dbReference type="PANTHER" id="PTHR46082">
    <property type="entry name" value="ATP/GTP-BINDING PROTEIN-RELATED"/>
    <property type="match status" value="1"/>
</dbReference>
<gene>
    <name evidence="2" type="ORF">P170DRAFT_374173</name>
</gene>
<dbReference type="VEuPathDB" id="FungiDB:P170DRAFT_374173"/>
<dbReference type="Proteomes" id="UP000234275">
    <property type="component" value="Unassembled WGS sequence"/>
</dbReference>
<keyword evidence="1" id="KW-0802">TPR repeat</keyword>
<comment type="caution">
    <text evidence="2">The sequence shown here is derived from an EMBL/GenBank/DDBJ whole genome shotgun (WGS) entry which is preliminary data.</text>
</comment>
<evidence type="ECO:0000256" key="1">
    <source>
        <dbReference type="PROSITE-ProRule" id="PRU00339"/>
    </source>
</evidence>
<dbReference type="SUPFAM" id="SSF53167">
    <property type="entry name" value="Purine and uridine phosphorylases"/>
    <property type="match status" value="1"/>
</dbReference>
<dbReference type="RefSeq" id="XP_024710095.1">
    <property type="nucleotide sequence ID" value="XM_024845274.1"/>
</dbReference>
<evidence type="ECO:0000313" key="3">
    <source>
        <dbReference type="Proteomes" id="UP000234275"/>
    </source>
</evidence>
<organism evidence="2 3">
    <name type="scientific">Aspergillus steynii IBT 23096</name>
    <dbReference type="NCBI Taxonomy" id="1392250"/>
    <lineage>
        <taxon>Eukaryota</taxon>
        <taxon>Fungi</taxon>
        <taxon>Dikarya</taxon>
        <taxon>Ascomycota</taxon>
        <taxon>Pezizomycotina</taxon>
        <taxon>Eurotiomycetes</taxon>
        <taxon>Eurotiomycetidae</taxon>
        <taxon>Eurotiales</taxon>
        <taxon>Aspergillaceae</taxon>
        <taxon>Aspergillus</taxon>
        <taxon>Aspergillus subgen. Circumdati</taxon>
    </lineage>
</organism>
<dbReference type="InterPro" id="IPR053137">
    <property type="entry name" value="NLR-like"/>
</dbReference>
<dbReference type="Pfam" id="PF13424">
    <property type="entry name" value="TPR_12"/>
    <property type="match status" value="1"/>
</dbReference>
<dbReference type="PROSITE" id="PS50005">
    <property type="entry name" value="TPR"/>
    <property type="match status" value="1"/>
</dbReference>
<evidence type="ECO:0000313" key="2">
    <source>
        <dbReference type="EMBL" id="PLB54793.1"/>
    </source>
</evidence>